<dbReference type="KEGG" id="rhl:LPU83_pLPU83c_0190"/>
<keyword evidence="2" id="KW-0614">Plasmid</keyword>
<proteinExistence type="predicted"/>
<feature type="compositionally biased region" description="Polar residues" evidence="1">
    <location>
        <begin position="1"/>
        <end position="22"/>
    </location>
</feature>
<dbReference type="EMBL" id="HG916854">
    <property type="protein sequence ID" value="CDM60752.1"/>
    <property type="molecule type" value="Genomic_DNA"/>
</dbReference>
<evidence type="ECO:0000313" key="3">
    <source>
        <dbReference type="Proteomes" id="UP000019443"/>
    </source>
</evidence>
<organism evidence="2 3">
    <name type="scientific">Rhizobium favelukesii</name>
    <dbReference type="NCBI Taxonomy" id="348824"/>
    <lineage>
        <taxon>Bacteria</taxon>
        <taxon>Pseudomonadati</taxon>
        <taxon>Pseudomonadota</taxon>
        <taxon>Alphaproteobacteria</taxon>
        <taxon>Hyphomicrobiales</taxon>
        <taxon>Rhizobiaceae</taxon>
        <taxon>Rhizobium/Agrobacterium group</taxon>
        <taxon>Rhizobium</taxon>
    </lineage>
</organism>
<accession>W6RHS2</accession>
<keyword evidence="3" id="KW-1185">Reference proteome</keyword>
<dbReference type="PATRIC" id="fig|348824.6.peg.4891"/>
<gene>
    <name evidence="2" type="ORF">LPU83_pLPU83c_0190</name>
</gene>
<name>W6RHS2_9HYPH</name>
<dbReference type="HOGENOM" id="CLU_2685330_0_0_5"/>
<evidence type="ECO:0000313" key="2">
    <source>
        <dbReference type="EMBL" id="CDM60752.1"/>
    </source>
</evidence>
<geneLocation type="plasmid" evidence="2 3">
    <name>pLPU83c</name>
</geneLocation>
<dbReference type="AlphaFoldDB" id="W6RHS2"/>
<sequence length="74" mass="8004">MSGNQNCPASHAQTRSGVSLDSPNDRRSLKNTPLKGDVFHQDLPRFYSETTEQCAQDETLSWGAISGPGANVLL</sequence>
<reference evidence="2" key="1">
    <citation type="submission" date="2013-11" db="EMBL/GenBank/DDBJ databases">
        <title>Draft genome sequence of the broad-host-range Rhizobium sp. LPU83 strain, a member of the low-genetic diversity Oregon-like Rhizobium sp. group.</title>
        <authorList>
            <person name="Wibberg D."/>
            <person name="Puehler A."/>
            <person name="Schlueter A."/>
        </authorList>
    </citation>
    <scope>NUCLEOTIDE SEQUENCE [LARGE SCALE GENOMIC DNA]</scope>
    <source>
        <strain evidence="2">LPU83</strain>
        <plasmid evidence="2">pLPU83c</plasmid>
    </source>
</reference>
<protein>
    <submittedName>
        <fullName evidence="2">Uncharacterized protein</fullName>
    </submittedName>
</protein>
<dbReference type="RefSeq" id="WP_141652555.1">
    <property type="nucleotide sequence ID" value="NZ_ATTO01000017.1"/>
</dbReference>
<evidence type="ECO:0000256" key="1">
    <source>
        <dbReference type="SAM" id="MobiDB-lite"/>
    </source>
</evidence>
<dbReference type="Proteomes" id="UP000019443">
    <property type="component" value="Plasmid pLPU83c"/>
</dbReference>
<feature type="region of interest" description="Disordered" evidence="1">
    <location>
        <begin position="1"/>
        <end position="36"/>
    </location>
</feature>